<evidence type="ECO:0000313" key="2">
    <source>
        <dbReference type="Proteomes" id="UP001151518"/>
    </source>
</evidence>
<dbReference type="InterPro" id="IPR022036">
    <property type="entry name" value="DUF3605"/>
</dbReference>
<evidence type="ECO:0000313" key="1">
    <source>
        <dbReference type="EMBL" id="KAJ2669831.1"/>
    </source>
</evidence>
<dbReference type="Proteomes" id="UP001151518">
    <property type="component" value="Unassembled WGS sequence"/>
</dbReference>
<organism evidence="1 2">
    <name type="scientific">Coemansia spiralis</name>
    <dbReference type="NCBI Taxonomy" id="417178"/>
    <lineage>
        <taxon>Eukaryota</taxon>
        <taxon>Fungi</taxon>
        <taxon>Fungi incertae sedis</taxon>
        <taxon>Zoopagomycota</taxon>
        <taxon>Kickxellomycotina</taxon>
        <taxon>Kickxellomycetes</taxon>
        <taxon>Kickxellales</taxon>
        <taxon>Kickxellaceae</taxon>
        <taxon>Coemansia</taxon>
    </lineage>
</organism>
<gene>
    <name evidence="1" type="ORF">GGI25_006041</name>
</gene>
<dbReference type="OrthoDB" id="498286at2759"/>
<accession>A0A9W8G3F5</accession>
<dbReference type="PANTHER" id="PTHR35020">
    <property type="entry name" value="N-ACETYLGLUCOSAMINE-INDUCED PROTEIN 1"/>
    <property type="match status" value="1"/>
</dbReference>
<name>A0A9W8G3F5_9FUNG</name>
<reference evidence="1" key="1">
    <citation type="submission" date="2022-07" db="EMBL/GenBank/DDBJ databases">
        <title>Phylogenomic reconstructions and comparative analyses of Kickxellomycotina fungi.</title>
        <authorList>
            <person name="Reynolds N.K."/>
            <person name="Stajich J.E."/>
            <person name="Barry K."/>
            <person name="Grigoriev I.V."/>
            <person name="Crous P."/>
            <person name="Smith M.E."/>
        </authorList>
    </citation>
    <scope>NUCLEOTIDE SEQUENCE</scope>
    <source>
        <strain evidence="1">NRRL 3115</strain>
    </source>
</reference>
<sequence>MTVPELCTGIATECELPEELLNQKSAKFVGVVRDISWNELKLLVAANRFDLLGRKSPDELEYQADLRRIREEYGSVAAFVRQVKLAEFLADPSTRYLMIPNDYPYALQGRTTHYIIWSKAKLTHSSVPDAKVRELFESKLDAQLGAGKYEWVWFVNPPQLQSIPEVFHGHLLVRELDD</sequence>
<dbReference type="PANTHER" id="PTHR35020:SF2">
    <property type="entry name" value="N-ACETYLGLUCOSAMINE-INDUCED PROTEIN 1"/>
    <property type="match status" value="1"/>
</dbReference>
<proteinExistence type="predicted"/>
<dbReference type="GO" id="GO:0005737">
    <property type="term" value="C:cytoplasm"/>
    <property type="evidence" value="ECO:0007669"/>
    <property type="project" value="TreeGrafter"/>
</dbReference>
<dbReference type="EMBL" id="JANBTW010000140">
    <property type="protein sequence ID" value="KAJ2669831.1"/>
    <property type="molecule type" value="Genomic_DNA"/>
</dbReference>
<dbReference type="GO" id="GO:0006044">
    <property type="term" value="P:N-acetylglucosamine metabolic process"/>
    <property type="evidence" value="ECO:0007669"/>
    <property type="project" value="TreeGrafter"/>
</dbReference>
<dbReference type="AlphaFoldDB" id="A0A9W8G3F5"/>
<protein>
    <submittedName>
        <fullName evidence="1">Uncharacterized protein</fullName>
    </submittedName>
</protein>
<dbReference type="Pfam" id="PF12239">
    <property type="entry name" value="DUF3605"/>
    <property type="match status" value="1"/>
</dbReference>
<comment type="caution">
    <text evidence="1">The sequence shown here is derived from an EMBL/GenBank/DDBJ whole genome shotgun (WGS) entry which is preliminary data.</text>
</comment>